<protein>
    <submittedName>
        <fullName evidence="2">HD superfamily phosphohydrolase</fullName>
    </submittedName>
</protein>
<evidence type="ECO:0000313" key="3">
    <source>
        <dbReference type="Proteomes" id="UP000007590"/>
    </source>
</evidence>
<evidence type="ECO:0000259" key="1">
    <source>
        <dbReference type="PROSITE" id="PS51831"/>
    </source>
</evidence>
<gene>
    <name evidence="2" type="ordered locus">Solca_1516</name>
</gene>
<evidence type="ECO:0000313" key="2">
    <source>
        <dbReference type="EMBL" id="AFD06591.1"/>
    </source>
</evidence>
<dbReference type="GO" id="GO:0008832">
    <property type="term" value="F:dGTPase activity"/>
    <property type="evidence" value="ECO:0007669"/>
    <property type="project" value="TreeGrafter"/>
</dbReference>
<dbReference type="GO" id="GO:0006203">
    <property type="term" value="P:dGTP catabolic process"/>
    <property type="evidence" value="ECO:0007669"/>
    <property type="project" value="TreeGrafter"/>
</dbReference>
<dbReference type="SUPFAM" id="SSF109604">
    <property type="entry name" value="HD-domain/PDEase-like"/>
    <property type="match status" value="1"/>
</dbReference>
<dbReference type="PANTHER" id="PTHR11373">
    <property type="entry name" value="DEOXYNUCLEOSIDE TRIPHOSPHATE TRIPHOSPHOHYDROLASE"/>
    <property type="match status" value="1"/>
</dbReference>
<sequence length="293" mass="34387">MLYLDTIYGEIEIEKLLSSLINTKPFQRLKNIHQGGAIIIANSALNNTRFEHSIGVMILIKKLGGSIEEQIAGLLHDISHTAFSHLIDYVLELDDENYHERIYSDVVSHSEIKILLTEHNLSIETFLDLEKFTILEYPLPSLCADRIDYALRDLYKLELISKEDINWFLEGLTLSSNRIVLKDLKYAKWFKEKYTYLVEEYFNGKQNSESNQFMKSLIRNYYDAQLITKEDFDKDDFYLLSKIEKLANENIYEMYNNWLAKDTDKQPLKTKKRIIDPEILLGQQIVKLSQIEQ</sequence>
<dbReference type="RefSeq" id="WP_014679818.1">
    <property type="nucleotide sequence ID" value="NC_017770.1"/>
</dbReference>
<dbReference type="Pfam" id="PF01966">
    <property type="entry name" value="HD"/>
    <property type="match status" value="1"/>
</dbReference>
<proteinExistence type="predicted"/>
<dbReference type="Proteomes" id="UP000007590">
    <property type="component" value="Chromosome"/>
</dbReference>
<dbReference type="InterPro" id="IPR050135">
    <property type="entry name" value="dGTPase-like"/>
</dbReference>
<organism evidence="2 3">
    <name type="scientific">Solitalea canadensis (strain ATCC 29591 / DSM 3403 / JCM 21819 / LMG 8368 / NBRC 15130 / NCIMB 12057 / USAM 9D)</name>
    <name type="common">Flexibacter canadensis</name>
    <dbReference type="NCBI Taxonomy" id="929556"/>
    <lineage>
        <taxon>Bacteria</taxon>
        <taxon>Pseudomonadati</taxon>
        <taxon>Bacteroidota</taxon>
        <taxon>Sphingobacteriia</taxon>
        <taxon>Sphingobacteriales</taxon>
        <taxon>Sphingobacteriaceae</taxon>
        <taxon>Solitalea</taxon>
    </lineage>
</organism>
<dbReference type="eggNOG" id="COG1078">
    <property type="taxonomic scope" value="Bacteria"/>
</dbReference>
<dbReference type="OrthoDB" id="9814017at2"/>
<keyword evidence="3" id="KW-1185">Reference proteome</keyword>
<dbReference type="CDD" id="cd00077">
    <property type="entry name" value="HDc"/>
    <property type="match status" value="1"/>
</dbReference>
<dbReference type="AlphaFoldDB" id="H8KQH5"/>
<dbReference type="KEGG" id="scn:Solca_1516"/>
<feature type="domain" description="HD" evidence="1">
    <location>
        <begin position="49"/>
        <end position="150"/>
    </location>
</feature>
<dbReference type="STRING" id="929556.Solca_1516"/>
<dbReference type="PANTHER" id="PTHR11373:SF41">
    <property type="entry name" value="METAL-DEPENDENT PHOSPHOHYDROLASE"/>
    <property type="match status" value="1"/>
</dbReference>
<dbReference type="SMART" id="SM00471">
    <property type="entry name" value="HDc"/>
    <property type="match status" value="1"/>
</dbReference>
<dbReference type="PROSITE" id="PS51831">
    <property type="entry name" value="HD"/>
    <property type="match status" value="1"/>
</dbReference>
<dbReference type="EMBL" id="CP003349">
    <property type="protein sequence ID" value="AFD06591.1"/>
    <property type="molecule type" value="Genomic_DNA"/>
</dbReference>
<accession>H8KQH5</accession>
<dbReference type="InterPro" id="IPR003607">
    <property type="entry name" value="HD/PDEase_dom"/>
</dbReference>
<dbReference type="HOGENOM" id="CLU_056050_0_0_10"/>
<name>H8KQH5_SOLCM</name>
<reference evidence="2" key="1">
    <citation type="submission" date="2012-02" db="EMBL/GenBank/DDBJ databases">
        <title>The complete genome of Solitalea canadensis DSM 3403.</title>
        <authorList>
            <consortium name="US DOE Joint Genome Institute (JGI-PGF)"/>
            <person name="Lucas S."/>
            <person name="Copeland A."/>
            <person name="Lapidus A."/>
            <person name="Glavina del Rio T."/>
            <person name="Dalin E."/>
            <person name="Tice H."/>
            <person name="Bruce D."/>
            <person name="Goodwin L."/>
            <person name="Pitluck S."/>
            <person name="Peters L."/>
            <person name="Ovchinnikova G."/>
            <person name="Lu M."/>
            <person name="Kyrpides N."/>
            <person name="Mavromatis K."/>
            <person name="Ivanova N."/>
            <person name="Brettin T."/>
            <person name="Detter J.C."/>
            <person name="Han C."/>
            <person name="Larimer F."/>
            <person name="Land M."/>
            <person name="Hauser L."/>
            <person name="Markowitz V."/>
            <person name="Cheng J.-F."/>
            <person name="Hugenholtz P."/>
            <person name="Woyke T."/>
            <person name="Wu D."/>
            <person name="Spring S."/>
            <person name="Schroeder M."/>
            <person name="Kopitz M."/>
            <person name="Brambilla E."/>
            <person name="Klenk H.-P."/>
            <person name="Eisen J.A."/>
        </authorList>
    </citation>
    <scope>NUCLEOTIDE SEQUENCE</scope>
    <source>
        <strain evidence="2">DSM 3403</strain>
    </source>
</reference>
<dbReference type="Gene3D" id="1.10.3210.10">
    <property type="entry name" value="Hypothetical protein af1432"/>
    <property type="match status" value="1"/>
</dbReference>
<dbReference type="InterPro" id="IPR006674">
    <property type="entry name" value="HD_domain"/>
</dbReference>
<keyword evidence="2" id="KW-0378">Hydrolase</keyword>